<feature type="compositionally biased region" description="Basic residues" evidence="8">
    <location>
        <begin position="59"/>
        <end position="77"/>
    </location>
</feature>
<organism evidence="10 11">
    <name type="scientific">Gordonibacter urolithinfaciens</name>
    <dbReference type="NCBI Taxonomy" id="1335613"/>
    <lineage>
        <taxon>Bacteria</taxon>
        <taxon>Bacillati</taxon>
        <taxon>Actinomycetota</taxon>
        <taxon>Coriobacteriia</taxon>
        <taxon>Eggerthellales</taxon>
        <taxon>Eggerthellaceae</taxon>
        <taxon>Gordonibacter</taxon>
    </lineage>
</organism>
<evidence type="ECO:0000256" key="8">
    <source>
        <dbReference type="SAM" id="MobiDB-lite"/>
    </source>
</evidence>
<evidence type="ECO:0000313" key="10">
    <source>
        <dbReference type="EMBL" id="ROT92063.1"/>
    </source>
</evidence>
<accession>A0A423UNS8</accession>
<dbReference type="GO" id="GO:0016491">
    <property type="term" value="F:oxidoreductase activity"/>
    <property type="evidence" value="ECO:0007669"/>
    <property type="project" value="UniProtKB-KW"/>
</dbReference>
<dbReference type="Gene3D" id="3.40.228.10">
    <property type="entry name" value="Dimethylsulfoxide Reductase, domain 2"/>
    <property type="match status" value="1"/>
</dbReference>
<dbReference type="SUPFAM" id="SSF53706">
    <property type="entry name" value="Formate dehydrogenase/DMSO reductase, domains 1-3"/>
    <property type="match status" value="1"/>
</dbReference>
<dbReference type="Gene3D" id="2.20.25.90">
    <property type="entry name" value="ADC-like domains"/>
    <property type="match status" value="1"/>
</dbReference>
<reference evidence="11" key="1">
    <citation type="submission" date="2018-05" db="EMBL/GenBank/DDBJ databases">
        <title>Genome Sequencing of selected type strains of the family Eggerthellaceae.</title>
        <authorList>
            <person name="Danylec N."/>
            <person name="Stoll D.A."/>
            <person name="Doetsch A."/>
            <person name="Huch M."/>
        </authorList>
    </citation>
    <scope>NUCLEOTIDE SEQUENCE [LARGE SCALE GENOMIC DNA]</scope>
    <source>
        <strain evidence="11">DSM 27213</strain>
    </source>
</reference>
<evidence type="ECO:0000256" key="4">
    <source>
        <dbReference type="ARBA" id="ARBA00022729"/>
    </source>
</evidence>
<dbReference type="PROSITE" id="PS51318">
    <property type="entry name" value="TAT"/>
    <property type="match status" value="1"/>
</dbReference>
<keyword evidence="7" id="KW-0411">Iron-sulfur</keyword>
<dbReference type="InterPro" id="IPR019546">
    <property type="entry name" value="TAT_signal_bac_arc"/>
</dbReference>
<proteinExistence type="predicted"/>
<dbReference type="SMART" id="SM00926">
    <property type="entry name" value="Molybdop_Fe4S4"/>
    <property type="match status" value="1"/>
</dbReference>
<keyword evidence="3" id="KW-0479">Metal-binding</keyword>
<dbReference type="GO" id="GO:0051539">
    <property type="term" value="F:4 iron, 4 sulfur cluster binding"/>
    <property type="evidence" value="ECO:0007669"/>
    <property type="project" value="UniProtKB-KW"/>
</dbReference>
<sequence>MRRRRRAAVQAGHLPGDPVRRAPRRARGRRCGAVRRDGTCRVRGRRGRGDPRVRGGPAHSRRPFHRRRQSGCGRQRKGGAGVMTLTRRTFFKGAAAAGAAAMLGAEAAGASPWFSPLAPEQAHAAPVEEWKPATCPACHNPICGTQVKVVDGVAVEIKGDPNSPTNQGRLCPRGLSVLGGLYHPYRVKKPLKRTNPEKGLDVDPGWVEISWDEALQITTEKLKACLEKDPRTLFTQTGFGNEDSFKRLIFESAFGTPNGLTTSGPLCADHFGPMCTKGTKVDRADTERCNCLVIMGRSVGDEWGLAHRNTKEYVDSVARGMKIVCVNPRKTNAAQTGEWVPIVPGTDVAMCWALVNVMLYERQDVDEHFLKVRTNAPYLIEDVSEELKGTKVCFQDYARDEATGKPLVWDEGAAAAVPFHVVG</sequence>
<dbReference type="PANTHER" id="PTHR43742">
    <property type="entry name" value="TRIMETHYLAMINE-N-OXIDE REDUCTASE"/>
    <property type="match status" value="1"/>
</dbReference>
<gene>
    <name evidence="10" type="ORF">DMP12_00735</name>
</gene>
<feature type="domain" description="4Fe-4S Mo/W bis-MGD-type" evidence="9">
    <location>
        <begin position="128"/>
        <end position="185"/>
    </location>
</feature>
<keyword evidence="2" id="KW-0500">Molybdenum</keyword>
<dbReference type="Proteomes" id="UP000285258">
    <property type="component" value="Unassembled WGS sequence"/>
</dbReference>
<evidence type="ECO:0000256" key="7">
    <source>
        <dbReference type="ARBA" id="ARBA00023014"/>
    </source>
</evidence>
<evidence type="ECO:0000256" key="3">
    <source>
        <dbReference type="ARBA" id="ARBA00022723"/>
    </source>
</evidence>
<dbReference type="Pfam" id="PF00384">
    <property type="entry name" value="Molybdopterin"/>
    <property type="match status" value="1"/>
</dbReference>
<dbReference type="GO" id="GO:0046872">
    <property type="term" value="F:metal ion binding"/>
    <property type="evidence" value="ECO:0007669"/>
    <property type="project" value="UniProtKB-KW"/>
</dbReference>
<name>A0A423UNS8_9ACTN</name>
<dbReference type="InterPro" id="IPR050612">
    <property type="entry name" value="Prok_Mopterin_Oxidored"/>
</dbReference>
<keyword evidence="6" id="KW-0408">Iron</keyword>
<dbReference type="Gene3D" id="3.40.50.740">
    <property type="match status" value="1"/>
</dbReference>
<protein>
    <recommendedName>
        <fullName evidence="9">4Fe-4S Mo/W bis-MGD-type domain-containing protein</fullName>
    </recommendedName>
</protein>
<evidence type="ECO:0000313" key="11">
    <source>
        <dbReference type="Proteomes" id="UP000285258"/>
    </source>
</evidence>
<dbReference type="PANTHER" id="PTHR43742:SF9">
    <property type="entry name" value="TETRATHIONATE REDUCTASE SUBUNIT A"/>
    <property type="match status" value="1"/>
</dbReference>
<dbReference type="EMBL" id="QIBW01000001">
    <property type="protein sequence ID" value="ROT92063.1"/>
    <property type="molecule type" value="Genomic_DNA"/>
</dbReference>
<dbReference type="InterPro" id="IPR006656">
    <property type="entry name" value="Mopterin_OxRdtase"/>
</dbReference>
<keyword evidence="1" id="KW-0004">4Fe-4S</keyword>
<evidence type="ECO:0000256" key="5">
    <source>
        <dbReference type="ARBA" id="ARBA00023002"/>
    </source>
</evidence>
<dbReference type="AlphaFoldDB" id="A0A423UNS8"/>
<dbReference type="PROSITE" id="PS51669">
    <property type="entry name" value="4FE4S_MOW_BIS_MGD"/>
    <property type="match status" value="1"/>
</dbReference>
<dbReference type="InterPro" id="IPR006963">
    <property type="entry name" value="Mopterin_OxRdtase_4Fe-4S_dom"/>
</dbReference>
<keyword evidence="4" id="KW-0732">Signal</keyword>
<dbReference type="NCBIfam" id="TIGR01409">
    <property type="entry name" value="TAT_signal_seq"/>
    <property type="match status" value="1"/>
</dbReference>
<evidence type="ECO:0000256" key="2">
    <source>
        <dbReference type="ARBA" id="ARBA00022505"/>
    </source>
</evidence>
<keyword evidence="5" id="KW-0560">Oxidoreductase</keyword>
<comment type="caution">
    <text evidence="10">The sequence shown here is derived from an EMBL/GenBank/DDBJ whole genome shotgun (WGS) entry which is preliminary data.</text>
</comment>
<evidence type="ECO:0000256" key="1">
    <source>
        <dbReference type="ARBA" id="ARBA00022485"/>
    </source>
</evidence>
<feature type="region of interest" description="Disordered" evidence="8">
    <location>
        <begin position="1"/>
        <end position="79"/>
    </location>
</feature>
<feature type="compositionally biased region" description="Basic residues" evidence="8">
    <location>
        <begin position="21"/>
        <end position="33"/>
    </location>
</feature>
<dbReference type="Pfam" id="PF04879">
    <property type="entry name" value="Molybdop_Fe4S4"/>
    <property type="match status" value="1"/>
</dbReference>
<dbReference type="InterPro" id="IPR006311">
    <property type="entry name" value="TAT_signal"/>
</dbReference>
<evidence type="ECO:0000256" key="6">
    <source>
        <dbReference type="ARBA" id="ARBA00023004"/>
    </source>
</evidence>
<evidence type="ECO:0000259" key="9">
    <source>
        <dbReference type="PROSITE" id="PS51669"/>
    </source>
</evidence>